<evidence type="ECO:0000313" key="4">
    <source>
        <dbReference type="Proteomes" id="UP000001946"/>
    </source>
</evidence>
<gene>
    <name evidence="3" type="ordered locus">DSY1831</name>
</gene>
<sequence length="776" mass="86976">MMRKNKHGFLLVVIILFVFCSLNLPQPLTPMAYNSAPASGKVSKDFSADKAYEHILHLSEKIGPRPAGSPNETKAAQYLYYMLEQYGWKVREQPFSKIVGNANPLKPEHKIQVINSQNIIAELPGASPETILLGAHYDSADVSTPGAIDNASGVGVLLEIARILGQEKHQKSYQIVFFGAEENGLVGSQYFTAQSDLSAIQWMLNLDMVGTPLEIDIAGKTSAPPELVDKVVTLARQEQIPFHISRDFAVMTREGSQGGASDFSPFLDQSIPALGLGIAGRAEGYYHRPEDRIERVTLQSLDTVGKFIPKLIESVEVTGSGQKTWDSYYLPFQLGSFVVIIPTLGLRILFILTIFFTVFSVSRSFRDQEPFIQGNLKEYVLIGVGIPGAAFLASFLSGAGEALWQLLKGRVYLWQAYPGVFLTLRVILVLCALLIFLKLLRSLPQPKGGKFYWLIGVLTLTLLTIILGLYRIDLAFPFLFWLLCFNLFLYYPSIILLFIGPYFIYKTHWELLNSQQWPSFYETIHLYPVLFIVLYGLLFIPVLLGALYILEKGKRPWEQMLKRLLIPALLVGVGCVLGTGLIPNYSRANPQPITVQKVWTESEGVILRVSSTDTLPKSLLKELDSQETKIGEDKKVLELPIPSEKAPLQANVSVTDTGERLLNFKMAMKYGRDPYLVRIKLESKKPFKIQEMDDFVPIAKLPKKIALEGKERAGSYALLLERTPPHQGTIQWKIAAEGIVKCSIEVVFADQTPRYSINLPHISPDYKEVYQDVFEF</sequence>
<reference evidence="3 4" key="1">
    <citation type="journal article" date="2006" name="J. Bacteriol.">
        <title>Complete genome sequence of the dehalorespiring bacterium Desulfitobacterium hafniense Y51 and comparison with Dehalococcoides ethenogenes 195.</title>
        <authorList>
            <person name="Nonaka H."/>
            <person name="Keresztes G."/>
            <person name="Shinoda Y."/>
            <person name="Ikenaga Y."/>
            <person name="Abe M."/>
            <person name="Naito K."/>
            <person name="Inatomi K."/>
            <person name="Furukawa K."/>
            <person name="Inui M."/>
            <person name="Yukawa H."/>
        </authorList>
    </citation>
    <scope>NUCLEOTIDE SEQUENCE [LARGE SCALE GENOMIC DNA]</scope>
    <source>
        <strain evidence="3 4">Y51</strain>
    </source>
</reference>
<feature type="transmembrane region" description="Helical" evidence="1">
    <location>
        <begin position="478"/>
        <end position="505"/>
    </location>
</feature>
<dbReference type="Proteomes" id="UP000001946">
    <property type="component" value="Chromosome"/>
</dbReference>
<dbReference type="EMBL" id="AP008230">
    <property type="protein sequence ID" value="BAE83620.1"/>
    <property type="molecule type" value="Genomic_DNA"/>
</dbReference>
<dbReference type="PANTHER" id="PTHR12147">
    <property type="entry name" value="METALLOPEPTIDASE M28 FAMILY MEMBER"/>
    <property type="match status" value="1"/>
</dbReference>
<name>Q24WH2_DESHY</name>
<organism evidence="3 4">
    <name type="scientific">Desulfitobacterium hafniense (strain Y51)</name>
    <dbReference type="NCBI Taxonomy" id="138119"/>
    <lineage>
        <taxon>Bacteria</taxon>
        <taxon>Bacillati</taxon>
        <taxon>Bacillota</taxon>
        <taxon>Clostridia</taxon>
        <taxon>Eubacteriales</taxon>
        <taxon>Desulfitobacteriaceae</taxon>
        <taxon>Desulfitobacterium</taxon>
    </lineage>
</organism>
<feature type="transmembrane region" description="Helical" evidence="1">
    <location>
        <begin position="451"/>
        <end position="472"/>
    </location>
</feature>
<dbReference type="GO" id="GO:0006508">
    <property type="term" value="P:proteolysis"/>
    <property type="evidence" value="ECO:0007669"/>
    <property type="project" value="InterPro"/>
</dbReference>
<dbReference type="eggNOG" id="COG2234">
    <property type="taxonomic scope" value="Bacteria"/>
</dbReference>
<evidence type="ECO:0000313" key="3">
    <source>
        <dbReference type="EMBL" id="BAE83620.1"/>
    </source>
</evidence>
<feature type="transmembrane region" description="Helical" evidence="1">
    <location>
        <begin position="419"/>
        <end position="439"/>
    </location>
</feature>
<dbReference type="PANTHER" id="PTHR12147:SF26">
    <property type="entry name" value="PEPTIDASE M28 DOMAIN-CONTAINING PROTEIN"/>
    <property type="match status" value="1"/>
</dbReference>
<evidence type="ECO:0000256" key="1">
    <source>
        <dbReference type="SAM" id="Phobius"/>
    </source>
</evidence>
<dbReference type="STRING" id="138119.DSY1831"/>
<dbReference type="KEGG" id="dsy:DSY1831"/>
<keyword evidence="1" id="KW-1133">Transmembrane helix</keyword>
<protein>
    <recommendedName>
        <fullName evidence="2">Peptidase M28 domain-containing protein</fullName>
    </recommendedName>
</protein>
<dbReference type="GO" id="GO:0008235">
    <property type="term" value="F:metalloexopeptidase activity"/>
    <property type="evidence" value="ECO:0007669"/>
    <property type="project" value="InterPro"/>
</dbReference>
<evidence type="ECO:0000259" key="2">
    <source>
        <dbReference type="Pfam" id="PF04389"/>
    </source>
</evidence>
<dbReference type="InterPro" id="IPR007484">
    <property type="entry name" value="Peptidase_M28"/>
</dbReference>
<dbReference type="SUPFAM" id="SSF53187">
    <property type="entry name" value="Zn-dependent exopeptidases"/>
    <property type="match status" value="1"/>
</dbReference>
<feature type="transmembrane region" description="Helical" evidence="1">
    <location>
        <begin position="564"/>
        <end position="582"/>
    </location>
</feature>
<dbReference type="Gene3D" id="3.40.630.10">
    <property type="entry name" value="Zn peptidases"/>
    <property type="match status" value="1"/>
</dbReference>
<dbReference type="HOGENOM" id="CLU_365523_0_0_9"/>
<accession>Q24WH2</accession>
<proteinExistence type="predicted"/>
<keyword evidence="1" id="KW-0812">Transmembrane</keyword>
<feature type="transmembrane region" description="Helical" evidence="1">
    <location>
        <begin position="526"/>
        <end position="549"/>
    </location>
</feature>
<dbReference type="Pfam" id="PF04389">
    <property type="entry name" value="Peptidase_M28"/>
    <property type="match status" value="1"/>
</dbReference>
<keyword evidence="4" id="KW-1185">Reference proteome</keyword>
<feature type="transmembrane region" description="Helical" evidence="1">
    <location>
        <begin position="337"/>
        <end position="359"/>
    </location>
</feature>
<dbReference type="AlphaFoldDB" id="Q24WH2"/>
<dbReference type="InterPro" id="IPR045175">
    <property type="entry name" value="M28_fam"/>
</dbReference>
<feature type="transmembrane region" description="Helical" evidence="1">
    <location>
        <begin position="379"/>
        <end position="399"/>
    </location>
</feature>
<feature type="domain" description="Peptidase M28" evidence="2">
    <location>
        <begin position="118"/>
        <end position="308"/>
    </location>
</feature>
<keyword evidence="1" id="KW-0472">Membrane</keyword>